<dbReference type="Proteomes" id="UP000324222">
    <property type="component" value="Unassembled WGS sequence"/>
</dbReference>
<evidence type="ECO:0000256" key="1">
    <source>
        <dbReference type="SAM" id="MobiDB-lite"/>
    </source>
</evidence>
<feature type="compositionally biased region" description="Basic and acidic residues" evidence="1">
    <location>
        <begin position="127"/>
        <end position="143"/>
    </location>
</feature>
<comment type="caution">
    <text evidence="2">The sequence shown here is derived from an EMBL/GenBank/DDBJ whole genome shotgun (WGS) entry which is preliminary data.</text>
</comment>
<feature type="compositionally biased region" description="Polar residues" evidence="1">
    <location>
        <begin position="1"/>
        <end position="14"/>
    </location>
</feature>
<evidence type="ECO:0000313" key="2">
    <source>
        <dbReference type="EMBL" id="MPC11262.1"/>
    </source>
</evidence>
<sequence length="143" mass="16139">MQTPQVTPHKTANAPTPLPITKHSVIINARPPNTCPPCVQECFKQREANQPSSTKNILCQTRIPPVGNPSLVPVRHSSQAKPRPPPFLTPRRTCDTWPQRRSSWFSRRGDGERGTFNRCRQRTRGKQGQERGKGRKKGEQGLE</sequence>
<proteinExistence type="predicted"/>
<feature type="region of interest" description="Disordered" evidence="1">
    <location>
        <begin position="47"/>
        <end position="143"/>
    </location>
</feature>
<dbReference type="EMBL" id="VSRR010000154">
    <property type="protein sequence ID" value="MPC11262.1"/>
    <property type="molecule type" value="Genomic_DNA"/>
</dbReference>
<protein>
    <submittedName>
        <fullName evidence="2">Uncharacterized protein</fullName>
    </submittedName>
</protein>
<name>A0A5B7CNI6_PORTR</name>
<feature type="compositionally biased region" description="Polar residues" evidence="1">
    <location>
        <begin position="48"/>
        <end position="59"/>
    </location>
</feature>
<accession>A0A5B7CNI6</accession>
<keyword evidence="3" id="KW-1185">Reference proteome</keyword>
<dbReference type="AlphaFoldDB" id="A0A5B7CNI6"/>
<organism evidence="2 3">
    <name type="scientific">Portunus trituberculatus</name>
    <name type="common">Swimming crab</name>
    <name type="synonym">Neptunus trituberculatus</name>
    <dbReference type="NCBI Taxonomy" id="210409"/>
    <lineage>
        <taxon>Eukaryota</taxon>
        <taxon>Metazoa</taxon>
        <taxon>Ecdysozoa</taxon>
        <taxon>Arthropoda</taxon>
        <taxon>Crustacea</taxon>
        <taxon>Multicrustacea</taxon>
        <taxon>Malacostraca</taxon>
        <taxon>Eumalacostraca</taxon>
        <taxon>Eucarida</taxon>
        <taxon>Decapoda</taxon>
        <taxon>Pleocyemata</taxon>
        <taxon>Brachyura</taxon>
        <taxon>Eubrachyura</taxon>
        <taxon>Portunoidea</taxon>
        <taxon>Portunidae</taxon>
        <taxon>Portuninae</taxon>
        <taxon>Portunus</taxon>
    </lineage>
</organism>
<gene>
    <name evidence="2" type="ORF">E2C01_003924</name>
</gene>
<reference evidence="2 3" key="1">
    <citation type="submission" date="2019-05" db="EMBL/GenBank/DDBJ databases">
        <title>Another draft genome of Portunus trituberculatus and its Hox gene families provides insights of decapod evolution.</title>
        <authorList>
            <person name="Jeong J.-H."/>
            <person name="Song I."/>
            <person name="Kim S."/>
            <person name="Choi T."/>
            <person name="Kim D."/>
            <person name="Ryu S."/>
            <person name="Kim W."/>
        </authorList>
    </citation>
    <scope>NUCLEOTIDE SEQUENCE [LARGE SCALE GENOMIC DNA]</scope>
    <source>
        <tissue evidence="2">Muscle</tissue>
    </source>
</reference>
<feature type="region of interest" description="Disordered" evidence="1">
    <location>
        <begin position="1"/>
        <end position="20"/>
    </location>
</feature>
<evidence type="ECO:0000313" key="3">
    <source>
        <dbReference type="Proteomes" id="UP000324222"/>
    </source>
</evidence>